<protein>
    <recommendedName>
        <fullName evidence="13">MACPF domain-containing protein</fullName>
    </recommendedName>
</protein>
<dbReference type="InterPro" id="IPR001862">
    <property type="entry name" value="MAC_perforin"/>
</dbReference>
<evidence type="ECO:0000256" key="9">
    <source>
        <dbReference type="ARBA" id="ARBA00023136"/>
    </source>
</evidence>
<comment type="similarity">
    <text evidence="3">Belongs to the complement C6/C7/C8/C9 family.</text>
</comment>
<dbReference type="GO" id="GO:0005576">
    <property type="term" value="C:extracellular region"/>
    <property type="evidence" value="ECO:0007669"/>
    <property type="project" value="UniProtKB-SubCell"/>
</dbReference>
<feature type="domain" description="MACPF" evidence="13">
    <location>
        <begin position="1"/>
        <end position="287"/>
    </location>
</feature>
<dbReference type="InterPro" id="IPR048831">
    <property type="entry name" value="C8A_B_C6_EGF-like"/>
</dbReference>
<dbReference type="SMART" id="SM00457">
    <property type="entry name" value="MACPF"/>
    <property type="match status" value="1"/>
</dbReference>
<keyword evidence="4" id="KW-1134">Transmembrane beta strand</keyword>
<reference evidence="14 15" key="1">
    <citation type="journal article" date="2019" name="Sci. Data">
        <title>Hybrid genome assembly and annotation of Danionella translucida.</title>
        <authorList>
            <person name="Kadobianskyi M."/>
            <person name="Schulze L."/>
            <person name="Schuelke M."/>
            <person name="Judkewitz B."/>
        </authorList>
    </citation>
    <scope>NUCLEOTIDE SEQUENCE [LARGE SCALE GENOMIC DNA]</scope>
    <source>
        <strain evidence="14 15">Bolton</strain>
    </source>
</reference>
<evidence type="ECO:0000256" key="8">
    <source>
        <dbReference type="ARBA" id="ARBA00022852"/>
    </source>
</evidence>
<evidence type="ECO:0000256" key="7">
    <source>
        <dbReference type="ARBA" id="ARBA00022737"/>
    </source>
</evidence>
<dbReference type="PANTHER" id="PTHR45742:SF4">
    <property type="entry name" value="COMPLEMENT COMPONENT C6"/>
    <property type="match status" value="1"/>
</dbReference>
<dbReference type="GO" id="GO:0005579">
    <property type="term" value="C:membrane attack complex"/>
    <property type="evidence" value="ECO:0007669"/>
    <property type="project" value="InterPro"/>
</dbReference>
<feature type="region of interest" description="Disordered" evidence="12">
    <location>
        <begin position="351"/>
        <end position="372"/>
    </location>
</feature>
<dbReference type="InterPro" id="IPR036383">
    <property type="entry name" value="TSP1_rpt_sf"/>
</dbReference>
<accession>A0A553R6T3</accession>
<keyword evidence="15" id="KW-1185">Reference proteome</keyword>
<evidence type="ECO:0000256" key="4">
    <source>
        <dbReference type="ARBA" id="ARBA00022452"/>
    </source>
</evidence>
<keyword evidence="5" id="KW-0964">Secreted</keyword>
<dbReference type="InterPro" id="IPR000884">
    <property type="entry name" value="TSP1_rpt"/>
</dbReference>
<dbReference type="PANTHER" id="PTHR45742">
    <property type="entry name" value="COMPLEMENT COMPONENT C6"/>
    <property type="match status" value="1"/>
</dbReference>
<evidence type="ECO:0000313" key="14">
    <source>
        <dbReference type="EMBL" id="TRY97875.1"/>
    </source>
</evidence>
<keyword evidence="9" id="KW-0472">Membrane</keyword>
<dbReference type="Gene3D" id="2.20.100.10">
    <property type="entry name" value="Thrombospondin type-1 (TSP1) repeat"/>
    <property type="match status" value="1"/>
</dbReference>
<evidence type="ECO:0000256" key="5">
    <source>
        <dbReference type="ARBA" id="ARBA00022525"/>
    </source>
</evidence>
<dbReference type="EMBL" id="SRMA01025203">
    <property type="protein sequence ID" value="TRY97876.1"/>
    <property type="molecule type" value="Genomic_DNA"/>
</dbReference>
<dbReference type="InterPro" id="IPR020864">
    <property type="entry name" value="MACPF"/>
</dbReference>
<evidence type="ECO:0000256" key="10">
    <source>
        <dbReference type="ARBA" id="ARBA00023157"/>
    </source>
</evidence>
<dbReference type="PRINTS" id="PR00764">
    <property type="entry name" value="COMPLEMENTC9"/>
</dbReference>
<gene>
    <name evidence="14" type="ORF">DNTS_034117</name>
</gene>
<evidence type="ECO:0000256" key="1">
    <source>
        <dbReference type="ARBA" id="ARBA00004276"/>
    </source>
</evidence>
<evidence type="ECO:0000256" key="12">
    <source>
        <dbReference type="SAM" id="MobiDB-lite"/>
    </source>
</evidence>
<dbReference type="GO" id="GO:0006956">
    <property type="term" value="P:complement activation"/>
    <property type="evidence" value="ECO:0007669"/>
    <property type="project" value="TreeGrafter"/>
</dbReference>
<dbReference type="PROSITE" id="PS00279">
    <property type="entry name" value="MACPF_1"/>
    <property type="match status" value="1"/>
</dbReference>
<evidence type="ECO:0000313" key="15">
    <source>
        <dbReference type="Proteomes" id="UP000316079"/>
    </source>
</evidence>
<keyword evidence="10" id="KW-1015">Disulfide bond</keyword>
<dbReference type="AlphaFoldDB" id="A0A553R6T3"/>
<dbReference type="GO" id="GO:0031640">
    <property type="term" value="P:killing of cells of another organism"/>
    <property type="evidence" value="ECO:0007669"/>
    <property type="project" value="UniProtKB-KW"/>
</dbReference>
<dbReference type="FunFam" id="2.20.100.10:FF:000002">
    <property type="entry name" value="Unc-5 netrin receptor C"/>
    <property type="match status" value="1"/>
</dbReference>
<evidence type="ECO:0000256" key="2">
    <source>
        <dbReference type="ARBA" id="ARBA00004613"/>
    </source>
</evidence>
<comment type="subcellular location">
    <subcellularLocation>
        <location evidence="2">Secreted</location>
    </subcellularLocation>
    <subcellularLocation>
        <location evidence="1">Target cell membrane</location>
        <topology evidence="1">Multi-pass membrane protein</topology>
    </subcellularLocation>
</comment>
<dbReference type="SMART" id="SM00209">
    <property type="entry name" value="TSP1"/>
    <property type="match status" value="1"/>
</dbReference>
<comment type="caution">
    <text evidence="14">The sequence shown here is derived from an EMBL/GenBank/DDBJ whole genome shotgun (WGS) entry which is preliminary data.</text>
</comment>
<proteinExistence type="inferred from homology"/>
<organism evidence="14 15">
    <name type="scientific">Danionella cerebrum</name>
    <dbReference type="NCBI Taxonomy" id="2873325"/>
    <lineage>
        <taxon>Eukaryota</taxon>
        <taxon>Metazoa</taxon>
        <taxon>Chordata</taxon>
        <taxon>Craniata</taxon>
        <taxon>Vertebrata</taxon>
        <taxon>Euteleostomi</taxon>
        <taxon>Actinopterygii</taxon>
        <taxon>Neopterygii</taxon>
        <taxon>Teleostei</taxon>
        <taxon>Ostariophysi</taxon>
        <taxon>Cypriniformes</taxon>
        <taxon>Danionidae</taxon>
        <taxon>Danioninae</taxon>
        <taxon>Danionella</taxon>
    </lineage>
</organism>
<name>A0A553R6T3_9TELE</name>
<dbReference type="Pfam" id="PF01823">
    <property type="entry name" value="MACPF"/>
    <property type="match status" value="1"/>
</dbReference>
<dbReference type="Pfam" id="PF21195">
    <property type="entry name" value="EGF_C8A_B_C6"/>
    <property type="match status" value="1"/>
</dbReference>
<evidence type="ECO:0000256" key="6">
    <source>
        <dbReference type="ARBA" id="ARBA00022692"/>
    </source>
</evidence>
<evidence type="ECO:0000256" key="3">
    <source>
        <dbReference type="ARBA" id="ARBA00009214"/>
    </source>
</evidence>
<dbReference type="EMBL" id="SRMA01025203">
    <property type="protein sequence ID" value="TRY97875.1"/>
    <property type="molecule type" value="Genomic_DNA"/>
</dbReference>
<dbReference type="STRING" id="623744.A0A553R6T3"/>
<dbReference type="InterPro" id="IPR020863">
    <property type="entry name" value="MACPF_CS"/>
</dbReference>
<dbReference type="Proteomes" id="UP000316079">
    <property type="component" value="Unassembled WGS sequence"/>
</dbReference>
<dbReference type="PROSITE" id="PS51412">
    <property type="entry name" value="MACPF_2"/>
    <property type="match status" value="1"/>
</dbReference>
<dbReference type="OrthoDB" id="9867095at2759"/>
<keyword evidence="6" id="KW-0812">Transmembrane</keyword>
<evidence type="ECO:0000259" key="13">
    <source>
        <dbReference type="PROSITE" id="PS51412"/>
    </source>
</evidence>
<evidence type="ECO:0000256" key="11">
    <source>
        <dbReference type="ARBA" id="ARBA00023180"/>
    </source>
</evidence>
<keyword evidence="11" id="KW-0325">Glycoprotein</keyword>
<feature type="compositionally biased region" description="Basic and acidic residues" evidence="12">
    <location>
        <begin position="361"/>
        <end position="372"/>
    </location>
</feature>
<dbReference type="PROSITE" id="PS50092">
    <property type="entry name" value="TSP1"/>
    <property type="match status" value="1"/>
</dbReference>
<dbReference type="SUPFAM" id="SSF82895">
    <property type="entry name" value="TSP-1 type 1 repeat"/>
    <property type="match status" value="1"/>
</dbReference>
<reference evidence="14" key="2">
    <citation type="submission" date="2019-04" db="EMBL/GenBank/DDBJ databases">
        <authorList>
            <person name="Kadobianskyi M."/>
            <person name="Schulze L."/>
            <person name="Schuelke M."/>
            <person name="Judkewitz B."/>
        </authorList>
    </citation>
    <scope>NUCLEOTIDE SEQUENCE</scope>
    <source>
        <strain evidence="14">Bolton</strain>
        <tissue evidence="14">Whole-body</tissue>
    </source>
</reference>
<keyword evidence="7" id="KW-0677">Repeat</keyword>
<keyword evidence="8" id="KW-0204">Cytolysis</keyword>
<sequence>MRGTVLDNSFMGGDCKIERQKRNYYRIPANIETYNVKVEMLEDYNQQEVKAEKVNLAEKSNFFFNQASKASKQKDSEFYRIHQVVATSTFKVKPSDLYISDQFLKFLHSLPVEYNYALYRQIFQLFGTHYFSSGTLGGTYDLLFQYDREELKTFGLEEAQASYCINQDNTIYTFFYNRESSSKTCGSHSISTKYEGSIVKASEKCLTSVKGGKSEFTAALAWEKKSISSGSTTYLDWVNSTIENPTVINYQLLPLVNLVRGFSCAVTKRRHLHKALDQYMTEFDSCKCSPCPNNGRPALSGTECTCICQTGTYGENCEKRAPDYTSDAADGHWSCWSSWTECDATLKKHRTRTCNNPEPQRGGKDCPGSHKQEEDCTISIFKE</sequence>